<reference evidence="1 2" key="1">
    <citation type="submission" date="2019-08" db="EMBL/GenBank/DDBJ databases">
        <title>Deep-cultivation of Planctomycetes and their phenomic and genomic characterization uncovers novel biology.</title>
        <authorList>
            <person name="Wiegand S."/>
            <person name="Jogler M."/>
            <person name="Boedeker C."/>
            <person name="Pinto D."/>
            <person name="Vollmers J."/>
            <person name="Rivas-Marin E."/>
            <person name="Kohn T."/>
            <person name="Peeters S.H."/>
            <person name="Heuer A."/>
            <person name="Rast P."/>
            <person name="Oberbeckmann S."/>
            <person name="Bunk B."/>
            <person name="Jeske O."/>
            <person name="Meyerdierks A."/>
            <person name="Storesund J.E."/>
            <person name="Kallscheuer N."/>
            <person name="Luecker S."/>
            <person name="Lage O.M."/>
            <person name="Pohl T."/>
            <person name="Merkel B.J."/>
            <person name="Hornburger P."/>
            <person name="Mueller R.-W."/>
            <person name="Bruemmer F."/>
            <person name="Labrenz M."/>
            <person name="Spormann A.M."/>
            <person name="Op Den Camp H."/>
            <person name="Overmann J."/>
            <person name="Amann R."/>
            <person name="Jetten M.S.M."/>
            <person name="Mascher T."/>
            <person name="Medema M.H."/>
            <person name="Devos D.P."/>
            <person name="Kaster A.-K."/>
            <person name="Ovreas L."/>
            <person name="Rohde M."/>
            <person name="Galperin M.Y."/>
            <person name="Jogler C."/>
        </authorList>
    </citation>
    <scope>NUCLEOTIDE SEQUENCE [LARGE SCALE GENOMIC DNA]</scope>
    <source>
        <strain evidence="1 2">LF1</strain>
    </source>
</reference>
<dbReference type="Pfam" id="PF07120">
    <property type="entry name" value="DUF1376"/>
    <property type="match status" value="1"/>
</dbReference>
<accession>A0A5B1CGD9</accession>
<sequence length="247" mass="28554">MPRRPWFPFNPSDYLADTRLLSLEAHGLYFLLLQHHWMMERLPSDLDTLAKLTGQDRRKFRRVFKEVCEFFDDANGYFVNKRMVAEIAKAKEKTAKAKDSAAARWKPDDANAMRSHDLDRCERNANQNQQPELNTTYVRTTTNLNFDEEQARSIAREVAVKLKPKEADARGREACWRAGYVVATGKVQSAAVDGALRAVAEEKPRNRFTFFYACLRERADLAPDDFRRLWNLAPKAPPPITRLPEHD</sequence>
<evidence type="ECO:0000313" key="1">
    <source>
        <dbReference type="EMBL" id="KAA1259626.1"/>
    </source>
</evidence>
<dbReference type="InterPro" id="IPR010781">
    <property type="entry name" value="DUF1376"/>
</dbReference>
<gene>
    <name evidence="1" type="ORF">LF1_21600</name>
</gene>
<dbReference type="Proteomes" id="UP000322699">
    <property type="component" value="Unassembled WGS sequence"/>
</dbReference>
<protein>
    <recommendedName>
        <fullName evidence="3">DUF1376 domain-containing protein</fullName>
    </recommendedName>
</protein>
<dbReference type="EMBL" id="VRLW01000001">
    <property type="protein sequence ID" value="KAA1259626.1"/>
    <property type="molecule type" value="Genomic_DNA"/>
</dbReference>
<comment type="caution">
    <text evidence="1">The sequence shown here is derived from an EMBL/GenBank/DDBJ whole genome shotgun (WGS) entry which is preliminary data.</text>
</comment>
<name>A0A5B1CGD9_9BACT</name>
<proteinExistence type="predicted"/>
<organism evidence="1 2">
    <name type="scientific">Rubripirellula obstinata</name>
    <dbReference type="NCBI Taxonomy" id="406547"/>
    <lineage>
        <taxon>Bacteria</taxon>
        <taxon>Pseudomonadati</taxon>
        <taxon>Planctomycetota</taxon>
        <taxon>Planctomycetia</taxon>
        <taxon>Pirellulales</taxon>
        <taxon>Pirellulaceae</taxon>
        <taxon>Rubripirellula</taxon>
    </lineage>
</organism>
<dbReference type="AlphaFoldDB" id="A0A5B1CGD9"/>
<dbReference type="RefSeq" id="WP_160148109.1">
    <property type="nucleotide sequence ID" value="NZ_LWSK01000050.1"/>
</dbReference>
<evidence type="ECO:0008006" key="3">
    <source>
        <dbReference type="Google" id="ProtNLM"/>
    </source>
</evidence>
<keyword evidence="2" id="KW-1185">Reference proteome</keyword>
<evidence type="ECO:0000313" key="2">
    <source>
        <dbReference type="Proteomes" id="UP000322699"/>
    </source>
</evidence>